<evidence type="ECO:0000256" key="4">
    <source>
        <dbReference type="ARBA" id="ARBA00043265"/>
    </source>
</evidence>
<dbReference type="FunFam" id="2.60.40.10:FF:002350">
    <property type="entry name" value="Immunoglobulin heavy variable 1-4"/>
    <property type="match status" value="1"/>
</dbReference>
<dbReference type="CDD" id="cd00098">
    <property type="entry name" value="IgC1"/>
    <property type="match status" value="3"/>
</dbReference>
<feature type="chain" id="PRO_5040211415" evidence="7">
    <location>
        <begin position="18"/>
        <end position="1381"/>
    </location>
</feature>
<keyword evidence="3" id="KW-0393">Immunoglobulin domain</keyword>
<feature type="region of interest" description="Disordered" evidence="5">
    <location>
        <begin position="216"/>
        <end position="241"/>
    </location>
</feature>
<dbReference type="OrthoDB" id="9945861at2759"/>
<dbReference type="InterPro" id="IPR007110">
    <property type="entry name" value="Ig-like_dom"/>
</dbReference>
<dbReference type="FunFam" id="2.60.40.10:FF:001878">
    <property type="entry name" value="Immunoglobulin heavy variable 1-4"/>
    <property type="match status" value="1"/>
</dbReference>
<dbReference type="SMART" id="SM00407">
    <property type="entry name" value="IGc1"/>
    <property type="match status" value="7"/>
</dbReference>
<keyword evidence="6" id="KW-1133">Transmembrane helix</keyword>
<feature type="domain" description="Ig-like" evidence="8">
    <location>
        <begin position="1232"/>
        <end position="1322"/>
    </location>
</feature>
<gene>
    <name evidence="9" type="primary">LOC109106335</name>
</gene>
<feature type="domain" description="Ig-like" evidence="8">
    <location>
        <begin position="238"/>
        <end position="336"/>
    </location>
</feature>
<name>A0A9R0A8J6_CYPCA</name>
<feature type="domain" description="Ig-like" evidence="8">
    <location>
        <begin position="450"/>
        <end position="549"/>
    </location>
</feature>
<evidence type="ECO:0000256" key="5">
    <source>
        <dbReference type="SAM" id="MobiDB-lite"/>
    </source>
</evidence>
<keyword evidence="1" id="KW-0391">Immunity</keyword>
<evidence type="ECO:0000313" key="9">
    <source>
        <dbReference type="RefSeq" id="XP_042588895.1"/>
    </source>
</evidence>
<dbReference type="InterPro" id="IPR013106">
    <property type="entry name" value="Ig_V-set"/>
</dbReference>
<dbReference type="Pfam" id="PF07654">
    <property type="entry name" value="C1-set"/>
    <property type="match status" value="8"/>
</dbReference>
<evidence type="ECO:0000256" key="6">
    <source>
        <dbReference type="SAM" id="Phobius"/>
    </source>
</evidence>
<dbReference type="GeneID" id="109106335"/>
<sequence>MEMLLYGLLVIISSVSGQTLTSSDSVVKKPGESVTLSCTGSGFLVGSSYMHWIYQKPGKGLEWIGRIDPGSGTLFAQSLQGQFSITKDTNKNMLYLEVKSLGTEDTAVYYCARQYNHAFDYWGKGTMVTVSSVQPSAPKSIFGMSQCTSDSDGFLTIGCLARGFSPADSLTFKWKDSDKKELSGFVQYPAFGRDGDYSKISHLRVRKSDWDAKKPYKCEASNSEGSKETTLVPSPPPPDQHADVYLTVPTKMELDNGTATFMCLAQRFSPKTYEFKWYQDGKEVTDAIDKYDKSEKKGSVTEYSATSILQISADKWNHPNNKIKCEFVHKTGKKVIVAEYAVPIQDCTNIAVDIVPPSLEDMLKNRQGVLKCKASADNSGFTKITIEANNNIIAEAAITENKKVVELDAPIGYEEWSNGTEFTCTVEHKELAEPKATKFIRENGKEPKRPSVYILAPPEHKEGDKMTLTCYVKDFYPKEVFVSWLADDEPVTLGYSYNTSLPIHNDKYFSVYSQLTVDHSEWKSGTVFSCVVYHESIDEKMRVLTRSIDDNIDKAGVINLSMNTPASCKDSVIVWIEHSLYDAIDTDDSGIANTAVTFVFLFLITLFYSIGATFVKFISILIAKRVNKPTIALMSREDGDRIVLECQLNDYFPEKLTVQWLEGDKPVNAQINKKFQNTDKGEKKYTYISQLSISAPYEGKKYTCKANHNSEEFEEVYNTCMAQSLFKPSVQIKKAHLRDILKGSEVTISCVVEAPDNTIVSWLTDNVSKKATKEVKDQSNNIVSNLTLSRNDWLTLKTIVCTAKHPCLEERVEIKADDIKTDPVVVIRRPFVKSTQAGSAVLECVVNDLPSGEVCINIQANDNDISDLSCVDWAPSENLWSLTTHFTIPTEHQKTGKTFTCRVHGLLKKWTSKPTGNIFGDPTIELAVVHSVGQSSSDSQKLLCSATGFDPKIKWLSNSTEKTGGALDATMMEDGRLKVYREILVPQKEWNEGVSYTCQTDDGYSGKPAKKSTSICTVIAPSSKQAEVYLLGPSHSDVRSGTSVILTCLVVGQSVRLFSIQWKVNGKLLNHDVDKQAPKEHNNGTQSRENIMRVSGTKWNNYDVFTCEVTHLCSNDRHQQNISKTRDPKRPTVRILRPSDGDLSGLQNTNLLCLITGFFPSDISVQWQLNGTQLDASQFTNSPVVAHTSGGFAMHSALMLPASEWKDGMFSCVVSHESSQSPIIDTLENLYASLIQSAPSAKLLQGVSELVCLAFGFSPPAINITWWLGKTEVSAHRVTKPAKGPDGKFSIRSHLDLQPSDWAPGEVYTCRVTHLADTLVLNISMKTALFEEAIFLNENKPEAVAQDTVEEVWNMACAFLILFLLSLLYGCTVTLVKVKLT</sequence>
<feature type="signal peptide" evidence="7">
    <location>
        <begin position="1"/>
        <end position="17"/>
    </location>
</feature>
<dbReference type="InterPro" id="IPR050380">
    <property type="entry name" value="Immune_Resp_Modulators"/>
</dbReference>
<dbReference type="CDD" id="cd16093">
    <property type="entry name" value="IgC1_CH2_Mu"/>
    <property type="match status" value="1"/>
</dbReference>
<dbReference type="CDD" id="cd05768">
    <property type="entry name" value="IgC1_CH3_IgAGD_CH4_IgAEM"/>
    <property type="match status" value="1"/>
</dbReference>
<keyword evidence="7" id="KW-0732">Signal</keyword>
<feature type="compositionally biased region" description="Polar residues" evidence="5">
    <location>
        <begin position="220"/>
        <end position="232"/>
    </location>
</feature>
<dbReference type="InterPro" id="IPR003599">
    <property type="entry name" value="Ig_sub"/>
</dbReference>
<dbReference type="PROSITE" id="PS00290">
    <property type="entry name" value="IG_MHC"/>
    <property type="match status" value="4"/>
</dbReference>
<dbReference type="RefSeq" id="XP_042588895.1">
    <property type="nucleotide sequence ID" value="XM_042732961.1"/>
</dbReference>
<dbReference type="CDD" id="cd04981">
    <property type="entry name" value="IgV_H"/>
    <property type="match status" value="1"/>
</dbReference>
<dbReference type="Proteomes" id="UP001155660">
    <property type="component" value="Chromosome A3"/>
</dbReference>
<evidence type="ECO:0000256" key="1">
    <source>
        <dbReference type="ARBA" id="ARBA00022859"/>
    </source>
</evidence>
<evidence type="ECO:0000256" key="7">
    <source>
        <dbReference type="SAM" id="SignalP"/>
    </source>
</evidence>
<dbReference type="SMR" id="A0A9R0A8J6"/>
<proteinExistence type="predicted"/>
<dbReference type="InterPro" id="IPR003597">
    <property type="entry name" value="Ig_C1-set"/>
</dbReference>
<feature type="domain" description="Ig-like" evidence="8">
    <location>
        <begin position="728"/>
        <end position="813"/>
    </location>
</feature>
<evidence type="ECO:0000259" key="8">
    <source>
        <dbReference type="PROSITE" id="PS50835"/>
    </source>
</evidence>
<dbReference type="SMART" id="SM00406">
    <property type="entry name" value="IGv"/>
    <property type="match status" value="1"/>
</dbReference>
<dbReference type="FunFam" id="2.60.40.10:FF:000463">
    <property type="entry name" value="Immunoglobulin heavy constant gamma 1"/>
    <property type="match status" value="2"/>
</dbReference>
<keyword evidence="2" id="KW-1064">Adaptive immunity</keyword>
<feature type="domain" description="Ig-like" evidence="8">
    <location>
        <begin position="1021"/>
        <end position="1123"/>
    </location>
</feature>
<evidence type="ECO:0000256" key="3">
    <source>
        <dbReference type="ARBA" id="ARBA00023319"/>
    </source>
</evidence>
<dbReference type="InterPro" id="IPR003006">
    <property type="entry name" value="Ig/MHC_CS"/>
</dbReference>
<feature type="domain" description="Ig-like" evidence="8">
    <location>
        <begin position="31"/>
        <end position="131"/>
    </location>
</feature>
<feature type="domain" description="Ig-like" evidence="8">
    <location>
        <begin position="1131"/>
        <end position="1228"/>
    </location>
</feature>
<dbReference type="PANTHER" id="PTHR23411">
    <property type="entry name" value="TAPASIN"/>
    <property type="match status" value="1"/>
</dbReference>
<keyword evidence="6" id="KW-0812">Transmembrane</keyword>
<dbReference type="GO" id="GO:0019814">
    <property type="term" value="C:immunoglobulin complex"/>
    <property type="evidence" value="ECO:0007669"/>
    <property type="project" value="UniProtKB-KW"/>
</dbReference>
<feature type="domain" description="Ig-like" evidence="8">
    <location>
        <begin position="135"/>
        <end position="230"/>
    </location>
</feature>
<dbReference type="Pfam" id="PF07686">
    <property type="entry name" value="V-set"/>
    <property type="match status" value="1"/>
</dbReference>
<accession>A0A9R0A8J6</accession>
<feature type="domain" description="Ig-like" evidence="8">
    <location>
        <begin position="922"/>
        <end position="1014"/>
    </location>
</feature>
<keyword evidence="4" id="KW-1280">Immunoglobulin</keyword>
<dbReference type="PROSITE" id="PS50835">
    <property type="entry name" value="IG_LIKE"/>
    <property type="match status" value="10"/>
</dbReference>
<protein>
    <submittedName>
        <fullName evidence="9">Uncharacterized protein LOC109106335</fullName>
    </submittedName>
</protein>
<dbReference type="SMART" id="SM00409">
    <property type="entry name" value="IG"/>
    <property type="match status" value="5"/>
</dbReference>
<keyword evidence="6" id="KW-0472">Membrane</keyword>
<dbReference type="GO" id="GO:0002250">
    <property type="term" value="P:adaptive immune response"/>
    <property type="evidence" value="ECO:0007669"/>
    <property type="project" value="UniProtKB-KW"/>
</dbReference>
<reference evidence="9" key="1">
    <citation type="submission" date="2025-08" db="UniProtKB">
        <authorList>
            <consortium name="RefSeq"/>
        </authorList>
    </citation>
    <scope>IDENTIFICATION</scope>
    <source>
        <tissue evidence="9">Muscle</tissue>
    </source>
</reference>
<organism evidence="9">
    <name type="scientific">Cyprinus carpio</name>
    <name type="common">Common carp</name>
    <dbReference type="NCBI Taxonomy" id="7962"/>
    <lineage>
        <taxon>Eukaryota</taxon>
        <taxon>Metazoa</taxon>
        <taxon>Chordata</taxon>
        <taxon>Craniata</taxon>
        <taxon>Vertebrata</taxon>
        <taxon>Euteleostomi</taxon>
        <taxon>Actinopterygii</taxon>
        <taxon>Neopterygii</taxon>
        <taxon>Teleostei</taxon>
        <taxon>Ostariophysi</taxon>
        <taxon>Cypriniformes</taxon>
        <taxon>Cyprinidae</taxon>
        <taxon>Cyprininae</taxon>
        <taxon>Cyprinus</taxon>
    </lineage>
</organism>
<evidence type="ECO:0000256" key="2">
    <source>
        <dbReference type="ARBA" id="ARBA00023130"/>
    </source>
</evidence>
<feature type="transmembrane region" description="Helical" evidence="6">
    <location>
        <begin position="1352"/>
        <end position="1376"/>
    </location>
</feature>
<dbReference type="KEGG" id="ccar:109106335"/>
<feature type="domain" description="Ig-like" evidence="8">
    <location>
        <begin position="629"/>
        <end position="717"/>
    </location>
</feature>